<dbReference type="Proteomes" id="UP000271162">
    <property type="component" value="Unassembled WGS sequence"/>
</dbReference>
<evidence type="ECO:0000313" key="3">
    <source>
        <dbReference type="WBParaSite" id="NBR_0001177801-mRNA-1"/>
    </source>
</evidence>
<protein>
    <submittedName>
        <fullName evidence="3">Ankyrin repeat protein</fullName>
    </submittedName>
</protein>
<evidence type="ECO:0000313" key="2">
    <source>
        <dbReference type="Proteomes" id="UP000271162"/>
    </source>
</evidence>
<organism evidence="3">
    <name type="scientific">Nippostrongylus brasiliensis</name>
    <name type="common">Rat hookworm</name>
    <dbReference type="NCBI Taxonomy" id="27835"/>
    <lineage>
        <taxon>Eukaryota</taxon>
        <taxon>Metazoa</taxon>
        <taxon>Ecdysozoa</taxon>
        <taxon>Nematoda</taxon>
        <taxon>Chromadorea</taxon>
        <taxon>Rhabditida</taxon>
        <taxon>Rhabditina</taxon>
        <taxon>Rhabditomorpha</taxon>
        <taxon>Strongyloidea</taxon>
        <taxon>Heligmosomidae</taxon>
        <taxon>Nippostrongylus</taxon>
    </lineage>
</organism>
<keyword evidence="2" id="KW-1185">Reference proteome</keyword>
<accession>A0A0N4Y6Q3</accession>
<sequence>MDCATNNEAMWAIKHLLNENRDTVNREYWCRTGLRIKTHLPFDEQTVTNELLIPYFNETRVKQIGKKFPNTIYGCSALLKMDKYENKDILLMCIYQRQAASVNNNGEIKKCPAGSDIVSVTLSLKHDEDDIIIDTIMGRR</sequence>
<evidence type="ECO:0000313" key="1">
    <source>
        <dbReference type="EMBL" id="VDL75368.1"/>
    </source>
</evidence>
<gene>
    <name evidence="1" type="ORF">NBR_LOCUS11779</name>
</gene>
<dbReference type="WBParaSite" id="NBR_0001177801-mRNA-1">
    <property type="protein sequence ID" value="NBR_0001177801-mRNA-1"/>
    <property type="gene ID" value="NBR_0001177801"/>
</dbReference>
<dbReference type="AlphaFoldDB" id="A0A0N4Y6Q3"/>
<reference evidence="3" key="1">
    <citation type="submission" date="2017-02" db="UniProtKB">
        <authorList>
            <consortium name="WormBaseParasite"/>
        </authorList>
    </citation>
    <scope>IDENTIFICATION</scope>
</reference>
<name>A0A0N4Y6Q3_NIPBR</name>
<dbReference type="EMBL" id="UYSL01020597">
    <property type="protein sequence ID" value="VDL75368.1"/>
    <property type="molecule type" value="Genomic_DNA"/>
</dbReference>
<reference evidence="1 2" key="2">
    <citation type="submission" date="2018-11" db="EMBL/GenBank/DDBJ databases">
        <authorList>
            <consortium name="Pathogen Informatics"/>
        </authorList>
    </citation>
    <scope>NUCLEOTIDE SEQUENCE [LARGE SCALE GENOMIC DNA]</scope>
</reference>
<proteinExistence type="predicted"/>